<dbReference type="KEGG" id="pdg:BCM40_06680"/>
<keyword evidence="2" id="KW-1185">Reference proteome</keyword>
<proteinExistence type="predicted"/>
<dbReference type="Proteomes" id="UP000092495">
    <property type="component" value="Chromosome"/>
</dbReference>
<protein>
    <submittedName>
        <fullName evidence="1">Uncharacterized protein</fullName>
    </submittedName>
</protein>
<sequence>MWMLFEIFTVITILTFSIFIHEMGHAVAVVLQHKKAIAELYFGSSNKANKVKLRLGKITCY</sequence>
<dbReference type="AlphaFoldDB" id="A0A1C7EGU2"/>
<evidence type="ECO:0000313" key="2">
    <source>
        <dbReference type="Proteomes" id="UP000092495"/>
    </source>
</evidence>
<accession>A0A1C7EGU2</accession>
<name>A0A1C7EGU2_9BACL</name>
<organism evidence="1 2">
    <name type="scientific">Planococcus donghaensis</name>
    <dbReference type="NCBI Taxonomy" id="414778"/>
    <lineage>
        <taxon>Bacteria</taxon>
        <taxon>Bacillati</taxon>
        <taxon>Bacillota</taxon>
        <taxon>Bacilli</taxon>
        <taxon>Bacillales</taxon>
        <taxon>Caryophanaceae</taxon>
        <taxon>Planococcus</taxon>
    </lineage>
</organism>
<reference evidence="1" key="1">
    <citation type="submission" date="2016-10" db="EMBL/GenBank/DDBJ databases">
        <authorList>
            <person name="See-Too W.S."/>
        </authorList>
    </citation>
    <scope>NUCLEOTIDE SEQUENCE</scope>
    <source>
        <strain evidence="1">DSM 22276</strain>
    </source>
</reference>
<dbReference type="EMBL" id="CP016543">
    <property type="protein sequence ID" value="ANU23070.1"/>
    <property type="molecule type" value="Genomic_DNA"/>
</dbReference>
<evidence type="ECO:0000313" key="1">
    <source>
        <dbReference type="EMBL" id="ANU23070.1"/>
    </source>
</evidence>
<gene>
    <name evidence="1" type="ORF">BCM40_06680</name>
</gene>